<dbReference type="AlphaFoldDB" id="A0A2U1MJ91"/>
<comment type="caution">
    <text evidence="4">The sequence shown here is derived from an EMBL/GenBank/DDBJ whole genome shotgun (WGS) entry which is preliminary data.</text>
</comment>
<feature type="domain" description="Exocyst complex subunit Exo70 C-terminal" evidence="3">
    <location>
        <begin position="3"/>
        <end position="52"/>
    </location>
</feature>
<gene>
    <name evidence="4" type="ORF">CTI12_AA372930</name>
</gene>
<dbReference type="EMBL" id="PKPP01005127">
    <property type="protein sequence ID" value="PWA61330.1"/>
    <property type="molecule type" value="Genomic_DNA"/>
</dbReference>
<proteinExistence type="inferred from homology"/>
<dbReference type="OrthoDB" id="1922221at2759"/>
<dbReference type="InterPro" id="IPR016159">
    <property type="entry name" value="Cullin_repeat-like_dom_sf"/>
</dbReference>
<evidence type="ECO:0000259" key="3">
    <source>
        <dbReference type="Pfam" id="PF03081"/>
    </source>
</evidence>
<reference evidence="4 5" key="1">
    <citation type="journal article" date="2018" name="Mol. Plant">
        <title>The genome of Artemisia annua provides insight into the evolution of Asteraceae family and artemisinin biosynthesis.</title>
        <authorList>
            <person name="Shen Q."/>
            <person name="Zhang L."/>
            <person name="Liao Z."/>
            <person name="Wang S."/>
            <person name="Yan T."/>
            <person name="Shi P."/>
            <person name="Liu M."/>
            <person name="Fu X."/>
            <person name="Pan Q."/>
            <person name="Wang Y."/>
            <person name="Lv Z."/>
            <person name="Lu X."/>
            <person name="Zhang F."/>
            <person name="Jiang W."/>
            <person name="Ma Y."/>
            <person name="Chen M."/>
            <person name="Hao X."/>
            <person name="Li L."/>
            <person name="Tang Y."/>
            <person name="Lv G."/>
            <person name="Zhou Y."/>
            <person name="Sun X."/>
            <person name="Brodelius P.E."/>
            <person name="Rose J.K.C."/>
            <person name="Tang K."/>
        </authorList>
    </citation>
    <scope>NUCLEOTIDE SEQUENCE [LARGE SCALE GENOMIC DNA]</scope>
    <source>
        <strain evidence="5">cv. Huhao1</strain>
        <tissue evidence="4">Leaf</tissue>
    </source>
</reference>
<keyword evidence="2" id="KW-0813">Transport</keyword>
<dbReference type="Pfam" id="PF03081">
    <property type="entry name" value="Exo70_C"/>
    <property type="match status" value="1"/>
</dbReference>
<dbReference type="GO" id="GO:0005546">
    <property type="term" value="F:phosphatidylinositol-4,5-bisphosphate binding"/>
    <property type="evidence" value="ECO:0007669"/>
    <property type="project" value="InterPro"/>
</dbReference>
<evidence type="ECO:0000256" key="2">
    <source>
        <dbReference type="ARBA" id="ARBA00022448"/>
    </source>
</evidence>
<dbReference type="Gene3D" id="1.20.1280.170">
    <property type="entry name" value="Exocyst complex component Exo70"/>
    <property type="match status" value="1"/>
</dbReference>
<keyword evidence="5" id="KW-1185">Reference proteome</keyword>
<evidence type="ECO:0000256" key="1">
    <source>
        <dbReference type="ARBA" id="ARBA00006756"/>
    </source>
</evidence>
<dbReference type="GO" id="GO:0000145">
    <property type="term" value="C:exocyst"/>
    <property type="evidence" value="ECO:0007669"/>
    <property type="project" value="InterPro"/>
</dbReference>
<dbReference type="GO" id="GO:0006887">
    <property type="term" value="P:exocytosis"/>
    <property type="evidence" value="ECO:0007669"/>
    <property type="project" value="InterPro"/>
</dbReference>
<dbReference type="SUPFAM" id="SSF74788">
    <property type="entry name" value="Cullin repeat-like"/>
    <property type="match status" value="1"/>
</dbReference>
<comment type="similarity">
    <text evidence="1">Belongs to the EXO70 family.</text>
</comment>
<dbReference type="Proteomes" id="UP000245207">
    <property type="component" value="Unassembled WGS sequence"/>
</dbReference>
<organism evidence="4 5">
    <name type="scientific">Artemisia annua</name>
    <name type="common">Sweet wormwood</name>
    <dbReference type="NCBI Taxonomy" id="35608"/>
    <lineage>
        <taxon>Eukaryota</taxon>
        <taxon>Viridiplantae</taxon>
        <taxon>Streptophyta</taxon>
        <taxon>Embryophyta</taxon>
        <taxon>Tracheophyta</taxon>
        <taxon>Spermatophyta</taxon>
        <taxon>Magnoliopsida</taxon>
        <taxon>eudicotyledons</taxon>
        <taxon>Gunneridae</taxon>
        <taxon>Pentapetalae</taxon>
        <taxon>asterids</taxon>
        <taxon>campanulids</taxon>
        <taxon>Asterales</taxon>
        <taxon>Asteraceae</taxon>
        <taxon>Asteroideae</taxon>
        <taxon>Anthemideae</taxon>
        <taxon>Artemisiinae</taxon>
        <taxon>Artemisia</taxon>
    </lineage>
</organism>
<name>A0A2U1MJ91_ARTAN</name>
<protein>
    <submittedName>
        <fullName evidence="4">Exocyst complex protein Exo70, Cullin repeat-like-containing domain protein</fullName>
    </submittedName>
</protein>
<evidence type="ECO:0000313" key="4">
    <source>
        <dbReference type="EMBL" id="PWA61330.1"/>
    </source>
</evidence>
<evidence type="ECO:0000313" key="5">
    <source>
        <dbReference type="Proteomes" id="UP000245207"/>
    </source>
</evidence>
<sequence>MSLLSELQAPVLAIVIPAYWSIVGRYKHHFEGGKSMDKYIKYQAEDIEAFIESLFEGNPVASMSRKRF</sequence>
<accession>A0A2U1MJ91</accession>
<dbReference type="InterPro" id="IPR046364">
    <property type="entry name" value="Exo70_C"/>
</dbReference>
<dbReference type="STRING" id="35608.A0A2U1MJ91"/>